<protein>
    <submittedName>
        <fullName evidence="1">Uncharacterized protein</fullName>
    </submittedName>
</protein>
<gene>
    <name evidence="1" type="ORF">CALCODRAFT_17531</name>
</gene>
<dbReference type="AlphaFoldDB" id="A0A165E7X5"/>
<evidence type="ECO:0000313" key="1">
    <source>
        <dbReference type="EMBL" id="KZT54290.1"/>
    </source>
</evidence>
<proteinExistence type="predicted"/>
<dbReference type="InParanoid" id="A0A165E7X5"/>
<reference evidence="1 2" key="1">
    <citation type="journal article" date="2016" name="Mol. Biol. Evol.">
        <title>Comparative Genomics of Early-Diverging Mushroom-Forming Fungi Provides Insights into the Origins of Lignocellulose Decay Capabilities.</title>
        <authorList>
            <person name="Nagy L.G."/>
            <person name="Riley R."/>
            <person name="Tritt A."/>
            <person name="Adam C."/>
            <person name="Daum C."/>
            <person name="Floudas D."/>
            <person name="Sun H."/>
            <person name="Yadav J.S."/>
            <person name="Pangilinan J."/>
            <person name="Larsson K.H."/>
            <person name="Matsuura K."/>
            <person name="Barry K."/>
            <person name="Labutti K."/>
            <person name="Kuo R."/>
            <person name="Ohm R.A."/>
            <person name="Bhattacharya S.S."/>
            <person name="Shirouzu T."/>
            <person name="Yoshinaga Y."/>
            <person name="Martin F.M."/>
            <person name="Grigoriev I.V."/>
            <person name="Hibbett D.S."/>
        </authorList>
    </citation>
    <scope>NUCLEOTIDE SEQUENCE [LARGE SCALE GENOMIC DNA]</scope>
    <source>
        <strain evidence="1 2">HHB12733</strain>
    </source>
</reference>
<name>A0A165E7X5_9BASI</name>
<dbReference type="Proteomes" id="UP000076842">
    <property type="component" value="Unassembled WGS sequence"/>
</dbReference>
<evidence type="ECO:0000313" key="2">
    <source>
        <dbReference type="Proteomes" id="UP000076842"/>
    </source>
</evidence>
<organism evidence="1 2">
    <name type="scientific">Calocera cornea HHB12733</name>
    <dbReference type="NCBI Taxonomy" id="1353952"/>
    <lineage>
        <taxon>Eukaryota</taxon>
        <taxon>Fungi</taxon>
        <taxon>Dikarya</taxon>
        <taxon>Basidiomycota</taxon>
        <taxon>Agaricomycotina</taxon>
        <taxon>Dacrymycetes</taxon>
        <taxon>Dacrymycetales</taxon>
        <taxon>Dacrymycetaceae</taxon>
        <taxon>Calocera</taxon>
    </lineage>
</organism>
<accession>A0A165E7X5</accession>
<keyword evidence="2" id="KW-1185">Reference proteome</keyword>
<sequence length="142" mass="15125">MKSQAVGAEYPYSEAKKLSSRNVISLVSAPPYNVRLVSSHRTACRYPRGNSTQPCLCAALTDGRCCAPKRAKAISWPKCRNTRRAKLLVRHCASGPGVISAIASPNQGTINAANLAGGRVFARRKCATVAFSCYPGWIGKGA</sequence>
<dbReference type="EMBL" id="KV424017">
    <property type="protein sequence ID" value="KZT54290.1"/>
    <property type="molecule type" value="Genomic_DNA"/>
</dbReference>